<protein>
    <submittedName>
        <fullName evidence="1">Uncharacterized protein</fullName>
    </submittedName>
</protein>
<proteinExistence type="predicted"/>
<sequence>MTPGRERALCVKMRYLLTSLAASRHPFAAREFARMRQYGPVLTYAQLGIEAHFWQFAGSDLGFDNR</sequence>
<reference evidence="1 2" key="1">
    <citation type="submission" date="2019-02" db="EMBL/GenBank/DDBJ databases">
        <title>Deep-cultivation of Planctomycetes and their phenomic and genomic characterization uncovers novel biology.</title>
        <authorList>
            <person name="Wiegand S."/>
            <person name="Jogler M."/>
            <person name="Boedeker C."/>
            <person name="Pinto D."/>
            <person name="Vollmers J."/>
            <person name="Rivas-Marin E."/>
            <person name="Kohn T."/>
            <person name="Peeters S.H."/>
            <person name="Heuer A."/>
            <person name="Rast P."/>
            <person name="Oberbeckmann S."/>
            <person name="Bunk B."/>
            <person name="Jeske O."/>
            <person name="Meyerdierks A."/>
            <person name="Storesund J.E."/>
            <person name="Kallscheuer N."/>
            <person name="Luecker S."/>
            <person name="Lage O.M."/>
            <person name="Pohl T."/>
            <person name="Merkel B.J."/>
            <person name="Hornburger P."/>
            <person name="Mueller R.-W."/>
            <person name="Bruemmer F."/>
            <person name="Labrenz M."/>
            <person name="Spormann A.M."/>
            <person name="Op Den Camp H."/>
            <person name="Overmann J."/>
            <person name="Amann R."/>
            <person name="Jetten M.S.M."/>
            <person name="Mascher T."/>
            <person name="Medema M.H."/>
            <person name="Devos D.P."/>
            <person name="Kaster A.-K."/>
            <person name="Ovreas L."/>
            <person name="Rohde M."/>
            <person name="Galperin M.Y."/>
            <person name="Jogler C."/>
        </authorList>
    </citation>
    <scope>NUCLEOTIDE SEQUENCE [LARGE SCALE GENOMIC DNA]</scope>
    <source>
        <strain evidence="1 2">Poly41</strain>
    </source>
</reference>
<dbReference type="EMBL" id="SJPV01000001">
    <property type="protein sequence ID" value="TWU42489.1"/>
    <property type="molecule type" value="Genomic_DNA"/>
</dbReference>
<organism evidence="1 2">
    <name type="scientific">Novipirellula artificiosorum</name>
    <dbReference type="NCBI Taxonomy" id="2528016"/>
    <lineage>
        <taxon>Bacteria</taxon>
        <taxon>Pseudomonadati</taxon>
        <taxon>Planctomycetota</taxon>
        <taxon>Planctomycetia</taxon>
        <taxon>Pirellulales</taxon>
        <taxon>Pirellulaceae</taxon>
        <taxon>Novipirellula</taxon>
    </lineage>
</organism>
<gene>
    <name evidence="1" type="ORF">Poly41_07860</name>
</gene>
<dbReference type="AlphaFoldDB" id="A0A5C6E5T7"/>
<accession>A0A5C6E5T7</accession>
<evidence type="ECO:0000313" key="2">
    <source>
        <dbReference type="Proteomes" id="UP000319143"/>
    </source>
</evidence>
<dbReference type="Proteomes" id="UP000319143">
    <property type="component" value="Unassembled WGS sequence"/>
</dbReference>
<keyword evidence="2" id="KW-1185">Reference proteome</keyword>
<evidence type="ECO:0000313" key="1">
    <source>
        <dbReference type="EMBL" id="TWU42489.1"/>
    </source>
</evidence>
<name>A0A5C6E5T7_9BACT</name>
<comment type="caution">
    <text evidence="1">The sequence shown here is derived from an EMBL/GenBank/DDBJ whole genome shotgun (WGS) entry which is preliminary data.</text>
</comment>